<keyword evidence="4 6" id="KW-0238">DNA-binding</keyword>
<dbReference type="InterPro" id="IPR014284">
    <property type="entry name" value="RNA_pol_sigma-70_dom"/>
</dbReference>
<dbReference type="InterPro" id="IPR000943">
    <property type="entry name" value="RNA_pol_sigma70"/>
</dbReference>
<evidence type="ECO:0000259" key="8">
    <source>
        <dbReference type="PROSITE" id="PS00716"/>
    </source>
</evidence>
<feature type="domain" description="RNA polymerase sigma-70" evidence="7">
    <location>
        <begin position="174"/>
        <end position="187"/>
    </location>
</feature>
<dbReference type="InterPro" id="IPR028630">
    <property type="entry name" value="Sigma70_RpoD"/>
</dbReference>
<comment type="caution">
    <text evidence="9">The sequence shown here is derived from an EMBL/GenBank/DDBJ whole genome shotgun (WGS) entry which is preliminary data.</text>
</comment>
<dbReference type="NCBIfam" id="TIGR02937">
    <property type="entry name" value="sigma70-ECF"/>
    <property type="match status" value="1"/>
</dbReference>
<proteinExistence type="inferred from homology"/>
<dbReference type="Proteomes" id="UP001209076">
    <property type="component" value="Unassembled WGS sequence"/>
</dbReference>
<dbReference type="Gene3D" id="1.10.10.10">
    <property type="entry name" value="Winged helix-like DNA-binding domain superfamily/Winged helix DNA-binding domain"/>
    <property type="match status" value="2"/>
</dbReference>
<keyword evidence="2 6" id="KW-0805">Transcription regulation</keyword>
<sequence length="386" mass="44507">MEAALLDEDIDIINLEVEEDLIEEVETPAPVIVDDLDDVEDDLDEDIDFDQLSLSSLEIEDIKEEELLNIESLPSSIKVDDPVRMYLKEIGRIPLLSSDEEVNLAIRVNNGRFAQEQLNDMKNDNVDIPEDERLQLENMVEDAIYAKNRLVEANYRLVVSIAKRYVGRGMLFLDLIQEGNMGLMRAVDKFDHEKGFKFSTYATWWIRQAITRAVADQARTIRIPVHMVETINKLVRIQRQLVQELSREPSPEEIGERMGITAERVQAIQKIAQEPISLEAPVGEEDDSSLGDFISDPTALNPYEYTVQEMVKRTLDEVLETLTDREEKVLRLRYGLLDGKTHTLEEVGKEFGVTRERIRQIESKALRKLRQPSRQKKLKDFNLTRK</sequence>
<dbReference type="PANTHER" id="PTHR30603">
    <property type="entry name" value="RNA POLYMERASE SIGMA FACTOR RPO"/>
    <property type="match status" value="1"/>
</dbReference>
<comment type="similarity">
    <text evidence="6">Belongs to the sigma-70 factor family. RpoD/SigA subfamily.</text>
</comment>
<evidence type="ECO:0000256" key="4">
    <source>
        <dbReference type="ARBA" id="ARBA00023125"/>
    </source>
</evidence>
<reference evidence="10" key="1">
    <citation type="submission" date="2023-07" db="EMBL/GenBank/DDBJ databases">
        <title>Novel Mycoplasma species identified in domestic and wild animals.</title>
        <authorList>
            <person name="Volokhov D.V."/>
            <person name="Furtak V.A."/>
            <person name="Zagorodnyaya T.A."/>
        </authorList>
    </citation>
    <scope>NUCLEOTIDE SEQUENCE [LARGE SCALE GENOMIC DNA]</scope>
    <source>
        <strain evidence="10">92-19</strain>
    </source>
</reference>
<comment type="function">
    <text evidence="6">Sigma factors are initiation factors that promote the attachment of RNA polymerase to specific initiation sites and are then released. This sigma factor is the primary sigma factor during exponential growth.</text>
</comment>
<dbReference type="Gene3D" id="1.10.601.10">
    <property type="entry name" value="RNA Polymerase Primary Sigma Factor"/>
    <property type="match status" value="2"/>
</dbReference>
<dbReference type="Pfam" id="PF04539">
    <property type="entry name" value="Sigma70_r3"/>
    <property type="match status" value="1"/>
</dbReference>
<accession>A0ABT2PUP0</accession>
<dbReference type="InterPro" id="IPR036388">
    <property type="entry name" value="WH-like_DNA-bd_sf"/>
</dbReference>
<comment type="subcellular location">
    <subcellularLocation>
        <location evidence="6">Cytoplasm</location>
    </subcellularLocation>
</comment>
<keyword evidence="3 6" id="KW-0731">Sigma factor</keyword>
<evidence type="ECO:0000256" key="3">
    <source>
        <dbReference type="ARBA" id="ARBA00023082"/>
    </source>
</evidence>
<feature type="domain" description="RNA polymerase sigma-70" evidence="8">
    <location>
        <begin position="343"/>
        <end position="369"/>
    </location>
</feature>
<dbReference type="InterPro" id="IPR012760">
    <property type="entry name" value="RNA_pol_sigma_RpoD_C"/>
</dbReference>
<dbReference type="NCBIfam" id="TIGR02393">
    <property type="entry name" value="RpoD_Cterm"/>
    <property type="match status" value="1"/>
</dbReference>
<dbReference type="Pfam" id="PF04542">
    <property type="entry name" value="Sigma70_r2"/>
    <property type="match status" value="1"/>
</dbReference>
<dbReference type="Pfam" id="PF04545">
    <property type="entry name" value="Sigma70_r4"/>
    <property type="match status" value="1"/>
</dbReference>
<dbReference type="PRINTS" id="PR00046">
    <property type="entry name" value="SIGMA70FCT"/>
</dbReference>
<feature type="short sequence motif" description="Interaction with polymerase core subunit RpoC" evidence="6">
    <location>
        <begin position="174"/>
        <end position="177"/>
    </location>
</feature>
<dbReference type="InterPro" id="IPR013324">
    <property type="entry name" value="RNA_pol_sigma_r3/r4-like"/>
</dbReference>
<dbReference type="InterPro" id="IPR007624">
    <property type="entry name" value="RNA_pol_sigma70_r3"/>
</dbReference>
<feature type="region of interest" description="Sigma-70 factor domain-3" evidence="6">
    <location>
        <begin position="229"/>
        <end position="305"/>
    </location>
</feature>
<dbReference type="PROSITE" id="PS00715">
    <property type="entry name" value="SIGMA70_1"/>
    <property type="match status" value="1"/>
</dbReference>
<dbReference type="InterPro" id="IPR007627">
    <property type="entry name" value="RNA_pol_sigma70_r2"/>
</dbReference>
<evidence type="ECO:0000313" key="9">
    <source>
        <dbReference type="EMBL" id="MCU0104669.1"/>
    </source>
</evidence>
<protein>
    <recommendedName>
        <fullName evidence="6">RNA polymerase sigma factor SigA</fullName>
    </recommendedName>
</protein>
<organism evidence="9 10">
    <name type="scientific">Paracholeplasma vituli</name>
    <dbReference type="NCBI Taxonomy" id="69473"/>
    <lineage>
        <taxon>Bacteria</taxon>
        <taxon>Bacillati</taxon>
        <taxon>Mycoplasmatota</taxon>
        <taxon>Mollicutes</taxon>
        <taxon>Acholeplasmatales</taxon>
        <taxon>Acholeplasmataceae</taxon>
        <taxon>Paracholeplasma</taxon>
    </lineage>
</organism>
<dbReference type="EMBL" id="JAOEGN010000004">
    <property type="protein sequence ID" value="MCU0104669.1"/>
    <property type="molecule type" value="Genomic_DNA"/>
</dbReference>
<dbReference type="SUPFAM" id="SSF88659">
    <property type="entry name" value="Sigma3 and sigma4 domains of RNA polymerase sigma factors"/>
    <property type="match status" value="2"/>
</dbReference>
<evidence type="ECO:0000256" key="6">
    <source>
        <dbReference type="HAMAP-Rule" id="MF_00963"/>
    </source>
</evidence>
<dbReference type="InterPro" id="IPR009042">
    <property type="entry name" value="RNA_pol_sigma70_r1_2"/>
</dbReference>
<evidence type="ECO:0000256" key="1">
    <source>
        <dbReference type="ARBA" id="ARBA00022490"/>
    </source>
</evidence>
<dbReference type="PANTHER" id="PTHR30603:SF60">
    <property type="entry name" value="RNA POLYMERASE SIGMA FACTOR RPOD"/>
    <property type="match status" value="1"/>
</dbReference>
<dbReference type="SUPFAM" id="SSF88946">
    <property type="entry name" value="Sigma2 domain of RNA polymerase sigma factors"/>
    <property type="match status" value="1"/>
</dbReference>
<dbReference type="Pfam" id="PF00140">
    <property type="entry name" value="Sigma70_r1_2"/>
    <property type="match status" value="1"/>
</dbReference>
<dbReference type="InterPro" id="IPR007630">
    <property type="entry name" value="RNA_pol_sigma70_r4"/>
</dbReference>
<name>A0ABT2PUP0_9MOLU</name>
<keyword evidence="5 6" id="KW-0804">Transcription</keyword>
<evidence type="ECO:0000313" key="10">
    <source>
        <dbReference type="Proteomes" id="UP001209076"/>
    </source>
</evidence>
<feature type="region of interest" description="Sigma-70 factor domain-4" evidence="6">
    <location>
        <begin position="318"/>
        <end position="371"/>
    </location>
</feature>
<dbReference type="PROSITE" id="PS00716">
    <property type="entry name" value="SIGMA70_2"/>
    <property type="match status" value="1"/>
</dbReference>
<feature type="region of interest" description="Sigma-70 factor domain-2" evidence="6">
    <location>
        <begin position="150"/>
        <end position="220"/>
    </location>
</feature>
<keyword evidence="10" id="KW-1185">Reference proteome</keyword>
<dbReference type="InterPro" id="IPR013325">
    <property type="entry name" value="RNA_pol_sigma_r2"/>
</dbReference>
<feature type="DNA-binding region" description="H-T-H motif" evidence="6">
    <location>
        <begin position="344"/>
        <end position="363"/>
    </location>
</feature>
<comment type="subunit">
    <text evidence="6">Interacts transiently with the RNA polymerase catalytic core.</text>
</comment>
<gene>
    <name evidence="9" type="primary">rpoD</name>
    <name evidence="6" type="synonym">sigA</name>
    <name evidence="9" type="ORF">N7603_03255</name>
</gene>
<evidence type="ECO:0000256" key="2">
    <source>
        <dbReference type="ARBA" id="ARBA00023015"/>
    </source>
</evidence>
<keyword evidence="1 6" id="KW-0963">Cytoplasm</keyword>
<dbReference type="InterPro" id="IPR050239">
    <property type="entry name" value="Sigma-70_RNA_pol_init_factors"/>
</dbReference>
<evidence type="ECO:0000259" key="7">
    <source>
        <dbReference type="PROSITE" id="PS00715"/>
    </source>
</evidence>
<dbReference type="HAMAP" id="MF_00963">
    <property type="entry name" value="Sigma70_RpoD_SigA"/>
    <property type="match status" value="1"/>
</dbReference>
<evidence type="ECO:0000256" key="5">
    <source>
        <dbReference type="ARBA" id="ARBA00023163"/>
    </source>
</evidence>
<dbReference type="CDD" id="cd06171">
    <property type="entry name" value="Sigma70_r4"/>
    <property type="match status" value="1"/>
</dbReference>